<dbReference type="AlphaFoldDB" id="E4WXR0"/>
<protein>
    <submittedName>
        <fullName evidence="1">Uncharacterized protein</fullName>
    </submittedName>
</protein>
<evidence type="ECO:0000313" key="1">
    <source>
        <dbReference type="EMBL" id="CBY22154.1"/>
    </source>
</evidence>
<organism evidence="1">
    <name type="scientific">Oikopleura dioica</name>
    <name type="common">Tunicate</name>
    <dbReference type="NCBI Taxonomy" id="34765"/>
    <lineage>
        <taxon>Eukaryota</taxon>
        <taxon>Metazoa</taxon>
        <taxon>Chordata</taxon>
        <taxon>Tunicata</taxon>
        <taxon>Appendicularia</taxon>
        <taxon>Copelata</taxon>
        <taxon>Oikopleuridae</taxon>
        <taxon>Oikopleura</taxon>
    </lineage>
</organism>
<name>E4WXR0_OIKDI</name>
<proteinExistence type="predicted"/>
<keyword evidence="2" id="KW-1185">Reference proteome</keyword>
<gene>
    <name evidence="1" type="ORF">GSOID_T00011701001</name>
</gene>
<reference evidence="1" key="1">
    <citation type="journal article" date="2010" name="Science">
        <title>Plasticity of animal genome architecture unmasked by rapid evolution of a pelagic tunicate.</title>
        <authorList>
            <person name="Denoeud F."/>
            <person name="Henriet S."/>
            <person name="Mungpakdee S."/>
            <person name="Aury J.M."/>
            <person name="Da Silva C."/>
            <person name="Brinkmann H."/>
            <person name="Mikhaleva J."/>
            <person name="Olsen L.C."/>
            <person name="Jubin C."/>
            <person name="Canestro C."/>
            <person name="Bouquet J.M."/>
            <person name="Danks G."/>
            <person name="Poulain J."/>
            <person name="Campsteijn C."/>
            <person name="Adamski M."/>
            <person name="Cross I."/>
            <person name="Yadetie F."/>
            <person name="Muffato M."/>
            <person name="Louis A."/>
            <person name="Butcher S."/>
            <person name="Tsagkogeorga G."/>
            <person name="Konrad A."/>
            <person name="Singh S."/>
            <person name="Jensen M.F."/>
            <person name="Cong E.H."/>
            <person name="Eikeseth-Otteraa H."/>
            <person name="Noel B."/>
            <person name="Anthouard V."/>
            <person name="Porcel B.M."/>
            <person name="Kachouri-Lafond R."/>
            <person name="Nishino A."/>
            <person name="Ugolini M."/>
            <person name="Chourrout P."/>
            <person name="Nishida H."/>
            <person name="Aasland R."/>
            <person name="Huzurbazar S."/>
            <person name="Westhof E."/>
            <person name="Delsuc F."/>
            <person name="Lehrach H."/>
            <person name="Reinhardt R."/>
            <person name="Weissenbach J."/>
            <person name="Roy S.W."/>
            <person name="Artiguenave F."/>
            <person name="Postlethwait J.H."/>
            <person name="Manak J.R."/>
            <person name="Thompson E.M."/>
            <person name="Jaillon O."/>
            <person name="Du Pasquier L."/>
            <person name="Boudinot P."/>
            <person name="Liberles D.A."/>
            <person name="Volff J.N."/>
            <person name="Philippe H."/>
            <person name="Lenhard B."/>
            <person name="Roest Crollius H."/>
            <person name="Wincker P."/>
            <person name="Chourrout D."/>
        </authorList>
    </citation>
    <scope>NUCLEOTIDE SEQUENCE [LARGE SCALE GENOMIC DNA]</scope>
</reference>
<dbReference type="Proteomes" id="UP000001307">
    <property type="component" value="Unassembled WGS sequence"/>
</dbReference>
<dbReference type="InParanoid" id="E4WXR0"/>
<accession>E4WXR0</accession>
<dbReference type="EMBL" id="FN653018">
    <property type="protein sequence ID" value="CBY22154.1"/>
    <property type="molecule type" value="Genomic_DNA"/>
</dbReference>
<sequence>MFNMTDLSNFQNTVVETTNLANSEGMSDSDEFIIEEDQGGFDPAMEVDNLMKDVCKMSKDELRVCTEPAPMKQTMMPSRKRKAQI</sequence>
<evidence type="ECO:0000313" key="2">
    <source>
        <dbReference type="Proteomes" id="UP000001307"/>
    </source>
</evidence>